<reference evidence="3" key="3">
    <citation type="submission" date="2021-01" db="EMBL/GenBank/DDBJ databases">
        <authorList>
            <consortium name="Genoscope - CEA"/>
            <person name="William W."/>
        </authorList>
    </citation>
    <scope>NUCLEOTIDE SEQUENCE</scope>
</reference>
<keyword evidence="1" id="KW-1133">Transmembrane helix</keyword>
<dbReference type="Proteomes" id="UP000028999">
    <property type="component" value="Unassembled WGS sequence"/>
</dbReference>
<feature type="transmembrane region" description="Helical" evidence="1">
    <location>
        <begin position="76"/>
        <end position="100"/>
    </location>
</feature>
<proteinExistence type="predicted"/>
<feature type="signal peptide" evidence="2">
    <location>
        <begin position="1"/>
        <end position="16"/>
    </location>
</feature>
<evidence type="ECO:0000313" key="3">
    <source>
        <dbReference type="EMBL" id="CAF1990176.1"/>
    </source>
</evidence>
<dbReference type="PaxDb" id="3708-A0A078IIN0"/>
<keyword evidence="1" id="KW-0472">Membrane</keyword>
<dbReference type="AlphaFoldDB" id="A0A078IIN0"/>
<reference evidence="4 5" key="1">
    <citation type="journal article" date="2014" name="Science">
        <title>Plant genetics. Early allopolyploid evolution in the post-Neolithic Brassica napus oilseed genome.</title>
        <authorList>
            <person name="Chalhoub B."/>
            <person name="Denoeud F."/>
            <person name="Liu S."/>
            <person name="Parkin I.A."/>
            <person name="Tang H."/>
            <person name="Wang X."/>
            <person name="Chiquet J."/>
            <person name="Belcram H."/>
            <person name="Tong C."/>
            <person name="Samans B."/>
            <person name="Correa M."/>
            <person name="Da Silva C."/>
            <person name="Just J."/>
            <person name="Falentin C."/>
            <person name="Koh C.S."/>
            <person name="Le Clainche I."/>
            <person name="Bernard M."/>
            <person name="Bento P."/>
            <person name="Noel B."/>
            <person name="Labadie K."/>
            <person name="Alberti A."/>
            <person name="Charles M."/>
            <person name="Arnaud D."/>
            <person name="Guo H."/>
            <person name="Daviaud C."/>
            <person name="Alamery S."/>
            <person name="Jabbari K."/>
            <person name="Zhao M."/>
            <person name="Edger P.P."/>
            <person name="Chelaifa H."/>
            <person name="Tack D."/>
            <person name="Lassalle G."/>
            <person name="Mestiri I."/>
            <person name="Schnel N."/>
            <person name="Le Paslier M.C."/>
            <person name="Fan G."/>
            <person name="Renault V."/>
            <person name="Bayer P.E."/>
            <person name="Golicz A.A."/>
            <person name="Manoli S."/>
            <person name="Lee T.H."/>
            <person name="Thi V.H."/>
            <person name="Chalabi S."/>
            <person name="Hu Q."/>
            <person name="Fan C."/>
            <person name="Tollenaere R."/>
            <person name="Lu Y."/>
            <person name="Battail C."/>
            <person name="Shen J."/>
            <person name="Sidebottom C.H."/>
            <person name="Wang X."/>
            <person name="Canaguier A."/>
            <person name="Chauveau A."/>
            <person name="Berard A."/>
            <person name="Deniot G."/>
            <person name="Guan M."/>
            <person name="Liu Z."/>
            <person name="Sun F."/>
            <person name="Lim Y.P."/>
            <person name="Lyons E."/>
            <person name="Town C.D."/>
            <person name="Bancroft I."/>
            <person name="Wang X."/>
            <person name="Meng J."/>
            <person name="Ma J."/>
            <person name="Pires J.C."/>
            <person name="King G.J."/>
            <person name="Brunel D."/>
            <person name="Delourme R."/>
            <person name="Renard M."/>
            <person name="Aury J.M."/>
            <person name="Adams K.L."/>
            <person name="Batley J."/>
            <person name="Snowdon R.J."/>
            <person name="Tost J."/>
            <person name="Edwards D."/>
            <person name="Zhou Y."/>
            <person name="Hua W."/>
            <person name="Sharpe A.G."/>
            <person name="Paterson A.H."/>
            <person name="Guan C."/>
            <person name="Wincker P."/>
        </authorList>
    </citation>
    <scope>NUCLEOTIDE SEQUENCE [LARGE SCALE GENOMIC DNA]</scope>
    <source>
        <strain evidence="5">cv. Darmor-bzh</strain>
    </source>
</reference>
<feature type="chain" id="PRO_5040562318" evidence="2">
    <location>
        <begin position="17"/>
        <end position="130"/>
    </location>
</feature>
<organism evidence="4 5">
    <name type="scientific">Brassica napus</name>
    <name type="common">Rape</name>
    <dbReference type="NCBI Taxonomy" id="3708"/>
    <lineage>
        <taxon>Eukaryota</taxon>
        <taxon>Viridiplantae</taxon>
        <taxon>Streptophyta</taxon>
        <taxon>Embryophyta</taxon>
        <taxon>Tracheophyta</taxon>
        <taxon>Spermatophyta</taxon>
        <taxon>Magnoliopsida</taxon>
        <taxon>eudicotyledons</taxon>
        <taxon>Gunneridae</taxon>
        <taxon>Pentapetalae</taxon>
        <taxon>rosids</taxon>
        <taxon>malvids</taxon>
        <taxon>Brassicales</taxon>
        <taxon>Brassicaceae</taxon>
        <taxon>Brassiceae</taxon>
        <taxon>Brassica</taxon>
    </lineage>
</organism>
<sequence>MKIIVMFLSVIVLVSSGKFIFGAVNTMKISNLEERTHIFSPTATPLMNVQINDLQDEYRQGHGGSSLRRSNWINMFLNHILFFSLLPPISLPSLLLPFAVTDIRFFSGGRSVFEPKTVCLSDSYNEEFKK</sequence>
<evidence type="ECO:0000256" key="1">
    <source>
        <dbReference type="SAM" id="Phobius"/>
    </source>
</evidence>
<keyword evidence="2" id="KW-0732">Signal</keyword>
<protein>
    <submittedName>
        <fullName evidence="3">(rape) hypothetical protein</fullName>
    </submittedName>
    <submittedName>
        <fullName evidence="4">BnaCnng18180D protein</fullName>
    </submittedName>
</protein>
<dbReference type="EMBL" id="LK032861">
    <property type="protein sequence ID" value="CDY49821.1"/>
    <property type="molecule type" value="Genomic_DNA"/>
</dbReference>
<keyword evidence="5" id="KW-1185">Reference proteome</keyword>
<name>A0A078IIN0_BRANA</name>
<reference evidence="4" key="2">
    <citation type="submission" date="2014-06" db="EMBL/GenBank/DDBJ databases">
        <authorList>
            <person name="Genoscope - CEA"/>
        </authorList>
    </citation>
    <scope>NUCLEOTIDE SEQUENCE</scope>
</reference>
<evidence type="ECO:0000313" key="5">
    <source>
        <dbReference type="Proteomes" id="UP000028999"/>
    </source>
</evidence>
<evidence type="ECO:0000313" key="4">
    <source>
        <dbReference type="EMBL" id="CDY49821.1"/>
    </source>
</evidence>
<evidence type="ECO:0000256" key="2">
    <source>
        <dbReference type="SAM" id="SignalP"/>
    </source>
</evidence>
<dbReference type="Gramene" id="CDY49821">
    <property type="protein sequence ID" value="CDY49821"/>
    <property type="gene ID" value="GSBRNA2T00093868001"/>
</dbReference>
<dbReference type="EMBL" id="HG994371">
    <property type="protein sequence ID" value="CAF1990176.1"/>
    <property type="molecule type" value="Genomic_DNA"/>
</dbReference>
<accession>A0A078IIN0</accession>
<keyword evidence="1" id="KW-0812">Transmembrane</keyword>
<gene>
    <name evidence="4" type="primary">BnaCnng18180D</name>
    <name evidence="3" type="ORF">DARMORV10_C07P27590.1</name>
    <name evidence="4" type="ORF">GSBRNA2T00093868001</name>
</gene>
<dbReference type="Proteomes" id="UP001295469">
    <property type="component" value="Chromosome C07"/>
</dbReference>